<dbReference type="OrthoDB" id="37913at2157"/>
<sequence>MAKAKIAFYWCASCGGCEEAQVDLADKLFDLIEAADIVLWPVAMDFKKEDVEKVGDGSIDVAIINGGIRTSEHEEMVKLLRRKSKLVIAYGSCAHMGGIPALANAYTRESILKYVYEEAPTVTNPEGKRPKTRVSVDGMDFELPEFLEYLDPLDAVIDVDYYIPGCPPTPEITWEAVSSILSGNLPPKGHVFGSDRALCYECPLNETKPEKVTIDTIKRVHQTELDPNKCYLTQGVLCMGPVTRGGCKALCIKGNMPCTGCFGPVDGVSYQGAKALSYFSSVINIDDEDAFRKLVEEVGVDPLGWFSKYCLGKGTIKRR</sequence>
<organism evidence="3 4">
    <name type="scientific">Korarchaeum cryptofilum (strain OPF8)</name>
    <dbReference type="NCBI Taxonomy" id="374847"/>
    <lineage>
        <taxon>Archaea</taxon>
        <taxon>Thermoproteota</taxon>
        <taxon>Candidatus Korarchaeia</taxon>
        <taxon>Candidatus Korarchaeales</taxon>
        <taxon>Candidatus Korarchaeaceae</taxon>
        <taxon>Candidatus Korarchaeum</taxon>
    </lineage>
</organism>
<dbReference type="InterPro" id="IPR051349">
    <property type="entry name" value="Hydrogenase_assoc-protein"/>
</dbReference>
<dbReference type="GO" id="GO:0016491">
    <property type="term" value="F:oxidoreductase activity"/>
    <property type="evidence" value="ECO:0007669"/>
    <property type="project" value="UniProtKB-KW"/>
</dbReference>
<dbReference type="GeneID" id="6094395"/>
<proteinExistence type="predicted"/>
<protein>
    <submittedName>
        <fullName evidence="3">Coenzyme F420-reducing hydrogenase, gamma subunit</fullName>
    </submittedName>
</protein>
<keyword evidence="1" id="KW-0560">Oxidoreductase</keyword>
<keyword evidence="4" id="KW-1185">Reference proteome</keyword>
<reference evidence="3 4" key="1">
    <citation type="journal article" date="2008" name="Proc. Natl. Acad. Sci. U.S.A.">
        <title>A korarchaeal genome reveals new insights into the evolution of the Archaea.</title>
        <authorList>
            <person name="Elkins J.G."/>
            <person name="Podar M."/>
            <person name="Graham D.E."/>
            <person name="Makarova K.S."/>
            <person name="Wolf Y."/>
            <person name="Randau L."/>
            <person name="Hedlund B.P."/>
            <person name="Brochier-Armanet C."/>
            <person name="Kunin V."/>
            <person name="Anderson I."/>
            <person name="Lapidus A."/>
            <person name="Goltsman E."/>
            <person name="Barry K."/>
            <person name="Koonin E.V."/>
            <person name="Hugenholtz P."/>
            <person name="Kyrpides N."/>
            <person name="Wanner G."/>
            <person name="Richardson P."/>
            <person name="Keller M."/>
            <person name="Stetter K.O."/>
        </authorList>
    </citation>
    <scope>NUCLEOTIDE SEQUENCE [LARGE SCALE GENOMIC DNA]</scope>
    <source>
        <strain evidence="4">OPF8</strain>
    </source>
</reference>
<dbReference type="Pfam" id="PF01058">
    <property type="entry name" value="Oxidored_q6"/>
    <property type="match status" value="1"/>
</dbReference>
<dbReference type="InterPro" id="IPR006137">
    <property type="entry name" value="NADH_UbQ_OxRdtase-like_20kDa"/>
</dbReference>
<dbReference type="SUPFAM" id="SSF56770">
    <property type="entry name" value="HydA/Nqo6-like"/>
    <property type="match status" value="1"/>
</dbReference>
<evidence type="ECO:0000256" key="1">
    <source>
        <dbReference type="ARBA" id="ARBA00023002"/>
    </source>
</evidence>
<evidence type="ECO:0000313" key="4">
    <source>
        <dbReference type="Proteomes" id="UP000001686"/>
    </source>
</evidence>
<feature type="domain" description="NADH:ubiquinone oxidoreductase-like 20kDa subunit" evidence="2">
    <location>
        <begin position="14"/>
        <end position="178"/>
    </location>
</feature>
<gene>
    <name evidence="3" type="ordered locus">Kcr_1118</name>
</gene>
<dbReference type="GO" id="GO:0051536">
    <property type="term" value="F:iron-sulfur cluster binding"/>
    <property type="evidence" value="ECO:0007669"/>
    <property type="project" value="InterPro"/>
</dbReference>
<dbReference type="Proteomes" id="UP000001686">
    <property type="component" value="Chromosome"/>
</dbReference>
<dbReference type="PANTHER" id="PTHR42845">
    <property type="entry name" value="COENZYME F420-REDUCING HYDROGENASE, GAMMA SUBUNIT"/>
    <property type="match status" value="1"/>
</dbReference>
<dbReference type="Gene3D" id="3.40.50.700">
    <property type="entry name" value="NADH:ubiquinone oxidoreductase-like, 20kDa subunit"/>
    <property type="match status" value="1"/>
</dbReference>
<dbReference type="InterPro" id="IPR037024">
    <property type="entry name" value="NiFe_Hase_small_N_sf"/>
</dbReference>
<accession>B1L5Y5</accession>
<dbReference type="RefSeq" id="WP_012309761.1">
    <property type="nucleotide sequence ID" value="NC_010482.1"/>
</dbReference>
<dbReference type="EnsemblBacteria" id="ACB07864">
    <property type="protein sequence ID" value="ACB07864"/>
    <property type="gene ID" value="Kcr_1118"/>
</dbReference>
<dbReference type="HOGENOM" id="CLU_053270_0_0_2"/>
<dbReference type="STRING" id="374847.Kcr_1118"/>
<dbReference type="EMBL" id="CP000968">
    <property type="protein sequence ID" value="ACB07864.1"/>
    <property type="molecule type" value="Genomic_DNA"/>
</dbReference>
<name>B1L5Y5_KORCO</name>
<dbReference type="eggNOG" id="arCOG02472">
    <property type="taxonomic scope" value="Archaea"/>
</dbReference>
<evidence type="ECO:0000259" key="2">
    <source>
        <dbReference type="Pfam" id="PF01058"/>
    </source>
</evidence>
<dbReference type="AlphaFoldDB" id="B1L5Y5"/>
<dbReference type="InParanoid" id="B1L5Y5"/>
<evidence type="ECO:0000313" key="3">
    <source>
        <dbReference type="EMBL" id="ACB07864.1"/>
    </source>
</evidence>
<dbReference type="KEGG" id="kcr:Kcr_1118"/>
<dbReference type="PhylomeDB" id="B1L5Y5"/>
<dbReference type="PANTHER" id="PTHR42845:SF2">
    <property type="entry name" value="F420-NON-REDUCING HYDROGENASE VHU SUBUNIT G"/>
    <property type="match status" value="1"/>
</dbReference>